<dbReference type="RefSeq" id="WP_052956352.1">
    <property type="nucleotide sequence ID" value="NZ_CAWMFK010000035.1"/>
</dbReference>
<dbReference type="InterPro" id="IPR037682">
    <property type="entry name" value="TonB_C"/>
</dbReference>
<keyword evidence="3 10" id="KW-0813">Transport</keyword>
<dbReference type="GO" id="GO:0031992">
    <property type="term" value="F:energy transducer activity"/>
    <property type="evidence" value="ECO:0007669"/>
    <property type="project" value="InterPro"/>
</dbReference>
<evidence type="ECO:0000256" key="4">
    <source>
        <dbReference type="ARBA" id="ARBA00022475"/>
    </source>
</evidence>
<evidence type="ECO:0000256" key="5">
    <source>
        <dbReference type="ARBA" id="ARBA00022519"/>
    </source>
</evidence>
<dbReference type="GO" id="GO:0055085">
    <property type="term" value="P:transmembrane transport"/>
    <property type="evidence" value="ECO:0007669"/>
    <property type="project" value="InterPro"/>
</dbReference>
<comment type="function">
    <text evidence="10">Interacts with outer membrane receptor proteins that carry out high-affinity binding and energy dependent uptake into the periplasmic space of specific substrates. It could act to transduce energy from the cytoplasmic membrane to specific energy-requiring processes in the outer membrane, resulting in the release into the periplasm of ligands bound by these outer membrane proteins.</text>
</comment>
<dbReference type="NCBIfam" id="TIGR01352">
    <property type="entry name" value="tonB_Cterm"/>
    <property type="match status" value="1"/>
</dbReference>
<sequence length="265" mass="29429">MSKDTTLKNTILTNADLKKAMLQFCTHHYISSSFFSPKLLLWGLLAITLHITIFGVFFITPTSKRIDSPMQQGIQSPITSILLLAQSLVPIEKEVTDIDISIPLSPVNGTYNFSPPKAAIKKKLDDKKKPIKQPKKMTPKKDSQQQLAGSNEISTISGNTIPGKDNIQGHQGSTANSYISKLKSEIEKHKQYPRKARRLRYQGKVMIEMTVANNGSLSNINVAKSSGYELLDKAAIDAVYKYRSIGDKPAEVKDILSFNMVFSLD</sequence>
<keyword evidence="5 10" id="KW-0997">Cell inner membrane</keyword>
<dbReference type="Gene3D" id="3.30.1150.10">
    <property type="match status" value="1"/>
</dbReference>
<keyword evidence="8 10" id="KW-1133">Transmembrane helix</keyword>
<feature type="compositionally biased region" description="Polar residues" evidence="11">
    <location>
        <begin position="144"/>
        <end position="160"/>
    </location>
</feature>
<feature type="region of interest" description="Disordered" evidence="11">
    <location>
        <begin position="122"/>
        <end position="173"/>
    </location>
</feature>
<evidence type="ECO:0000256" key="6">
    <source>
        <dbReference type="ARBA" id="ARBA00022692"/>
    </source>
</evidence>
<evidence type="ECO:0000256" key="9">
    <source>
        <dbReference type="ARBA" id="ARBA00023136"/>
    </source>
</evidence>
<dbReference type="GO" id="GO:0015031">
    <property type="term" value="P:protein transport"/>
    <property type="evidence" value="ECO:0007669"/>
    <property type="project" value="UniProtKB-UniRule"/>
</dbReference>
<feature type="compositionally biased region" description="Basic residues" evidence="11">
    <location>
        <begin position="129"/>
        <end position="138"/>
    </location>
</feature>
<proteinExistence type="inferred from homology"/>
<keyword evidence="10" id="KW-0735">Signal-anchor</keyword>
<evidence type="ECO:0000256" key="7">
    <source>
        <dbReference type="ARBA" id="ARBA00022927"/>
    </source>
</evidence>
<protein>
    <recommendedName>
        <fullName evidence="10">Protein TonB</fullName>
    </recommendedName>
</protein>
<dbReference type="InterPro" id="IPR003538">
    <property type="entry name" value="TonB"/>
</dbReference>
<reference evidence="13" key="1">
    <citation type="submission" date="2022-03" db="EMBL/GenBank/DDBJ databases">
        <title>ESBL-producing Moellerella wisconsensis and Escherichia marmotae isolated from wild game meat.</title>
        <authorList>
            <person name="Biggel M."/>
        </authorList>
    </citation>
    <scope>NUCLEOTIDE SEQUENCE</scope>
    <source>
        <strain evidence="13">W51</strain>
    </source>
</reference>
<dbReference type="InterPro" id="IPR051045">
    <property type="entry name" value="TonB-dependent_transducer"/>
</dbReference>
<evidence type="ECO:0000256" key="10">
    <source>
        <dbReference type="RuleBase" id="RU362123"/>
    </source>
</evidence>
<dbReference type="Pfam" id="PF03544">
    <property type="entry name" value="TonB_C"/>
    <property type="match status" value="1"/>
</dbReference>
<dbReference type="Proteomes" id="UP000829116">
    <property type="component" value="Chromosome"/>
</dbReference>
<dbReference type="PANTHER" id="PTHR33446">
    <property type="entry name" value="PROTEIN TONB-RELATED"/>
    <property type="match status" value="1"/>
</dbReference>
<evidence type="ECO:0000256" key="2">
    <source>
        <dbReference type="ARBA" id="ARBA00006555"/>
    </source>
</evidence>
<feature type="transmembrane region" description="Helical" evidence="10">
    <location>
        <begin position="39"/>
        <end position="60"/>
    </location>
</feature>
<evidence type="ECO:0000259" key="12">
    <source>
        <dbReference type="PROSITE" id="PS52015"/>
    </source>
</evidence>
<comment type="subcellular location">
    <subcellularLocation>
        <location evidence="1 10">Cell inner membrane</location>
        <topology evidence="1 10">Single-pass membrane protein</topology>
        <orientation evidence="1 10">Periplasmic side</orientation>
    </subcellularLocation>
</comment>
<keyword evidence="7 10" id="KW-0653">Protein transport</keyword>
<evidence type="ECO:0000256" key="8">
    <source>
        <dbReference type="ARBA" id="ARBA00022989"/>
    </source>
</evidence>
<dbReference type="EMBL" id="CP093245">
    <property type="protein sequence ID" value="UNH30751.1"/>
    <property type="molecule type" value="Genomic_DNA"/>
</dbReference>
<dbReference type="GO" id="GO:0015891">
    <property type="term" value="P:siderophore transport"/>
    <property type="evidence" value="ECO:0007669"/>
    <property type="project" value="InterPro"/>
</dbReference>
<dbReference type="PANTHER" id="PTHR33446:SF2">
    <property type="entry name" value="PROTEIN TONB"/>
    <property type="match status" value="1"/>
</dbReference>
<dbReference type="AlphaFoldDB" id="A0A9Q8Q2D2"/>
<comment type="similarity">
    <text evidence="2 10">Belongs to the TonB family.</text>
</comment>
<evidence type="ECO:0000256" key="1">
    <source>
        <dbReference type="ARBA" id="ARBA00004383"/>
    </source>
</evidence>
<dbReference type="GO" id="GO:0098797">
    <property type="term" value="C:plasma membrane protein complex"/>
    <property type="evidence" value="ECO:0007669"/>
    <property type="project" value="TreeGrafter"/>
</dbReference>
<accession>A0A9Q8Q2D2</accession>
<dbReference type="GeneID" id="79718750"/>
<keyword evidence="4 10" id="KW-1003">Cell membrane</keyword>
<keyword evidence="6 10" id="KW-0812">Transmembrane</keyword>
<evidence type="ECO:0000256" key="3">
    <source>
        <dbReference type="ARBA" id="ARBA00022448"/>
    </source>
</evidence>
<keyword evidence="9 10" id="KW-0472">Membrane</keyword>
<evidence type="ECO:0000313" key="14">
    <source>
        <dbReference type="Proteomes" id="UP000829116"/>
    </source>
</evidence>
<dbReference type="PROSITE" id="PS52015">
    <property type="entry name" value="TONB_CTD"/>
    <property type="match status" value="1"/>
</dbReference>
<dbReference type="GO" id="GO:0030288">
    <property type="term" value="C:outer membrane-bounded periplasmic space"/>
    <property type="evidence" value="ECO:0007669"/>
    <property type="project" value="InterPro"/>
</dbReference>
<evidence type="ECO:0000256" key="11">
    <source>
        <dbReference type="SAM" id="MobiDB-lite"/>
    </source>
</evidence>
<dbReference type="InterPro" id="IPR006260">
    <property type="entry name" value="TonB/TolA_C"/>
</dbReference>
<feature type="domain" description="TonB C-terminal" evidence="12">
    <location>
        <begin position="177"/>
        <end position="265"/>
    </location>
</feature>
<evidence type="ECO:0000313" key="13">
    <source>
        <dbReference type="EMBL" id="UNH30751.1"/>
    </source>
</evidence>
<dbReference type="PRINTS" id="PR01374">
    <property type="entry name" value="TONBPROTEIN"/>
</dbReference>
<dbReference type="SUPFAM" id="SSF74653">
    <property type="entry name" value="TolA/TonB C-terminal domain"/>
    <property type="match status" value="1"/>
</dbReference>
<organism evidence="13 14">
    <name type="scientific">Moellerella wisconsensis</name>
    <dbReference type="NCBI Taxonomy" id="158849"/>
    <lineage>
        <taxon>Bacteria</taxon>
        <taxon>Pseudomonadati</taxon>
        <taxon>Pseudomonadota</taxon>
        <taxon>Gammaproteobacteria</taxon>
        <taxon>Enterobacterales</taxon>
        <taxon>Morganellaceae</taxon>
        <taxon>Moellerella</taxon>
    </lineage>
</organism>
<name>A0A9Q8Q2D2_9GAMM</name>
<gene>
    <name evidence="13" type="ORF">MNY72_15855</name>
</gene>